<dbReference type="EMBL" id="JBHTAP010000002">
    <property type="protein sequence ID" value="MFC7236570.1"/>
    <property type="molecule type" value="Genomic_DNA"/>
</dbReference>
<dbReference type="InterPro" id="IPR058469">
    <property type="entry name" value="DUF8156"/>
</dbReference>
<dbReference type="Proteomes" id="UP001596398">
    <property type="component" value="Unassembled WGS sequence"/>
</dbReference>
<sequence length="94" mass="10793">MGRTSPTYRRFLEGRRDQWGDYRRALRHDATQDFDSVFAYAEQYADAAGYLNRSDPTTALLLSMVIGLEAERRQLESRVAKLEETEETDATLDG</sequence>
<reference evidence="4" key="2">
    <citation type="journal article" date="2019" name="Int. J. Syst. Evol. Microbiol.">
        <title>The Global Catalogue of Microorganisms (GCM) 10K type strain sequencing project: providing services to taxonomists for standard genome sequencing and annotation.</title>
        <authorList>
            <consortium name="The Broad Institute Genomics Platform"/>
            <consortium name="The Broad Institute Genome Sequencing Center for Infectious Disease"/>
            <person name="Wu L."/>
            <person name="Ma J."/>
        </authorList>
    </citation>
    <scope>NUCLEOTIDE SEQUENCE [LARGE SCALE GENOMIC DNA]</scope>
    <source>
        <strain evidence="4">DT85</strain>
    </source>
</reference>
<dbReference type="EMBL" id="JBHTAP010000002">
    <property type="protein sequence ID" value="MFC7236658.1"/>
    <property type="molecule type" value="Genomic_DNA"/>
</dbReference>
<dbReference type="Pfam" id="PF26485">
    <property type="entry name" value="DUF8156"/>
    <property type="match status" value="1"/>
</dbReference>
<evidence type="ECO:0000313" key="2">
    <source>
        <dbReference type="EMBL" id="MFC7236570.1"/>
    </source>
</evidence>
<proteinExistence type="predicted"/>
<keyword evidence="4" id="KW-1185">Reference proteome</keyword>
<gene>
    <name evidence="2" type="ORF">ACFQJ4_14810</name>
    <name evidence="3" type="ORF">ACFQJ4_15260</name>
</gene>
<evidence type="ECO:0000313" key="4">
    <source>
        <dbReference type="Proteomes" id="UP001596398"/>
    </source>
</evidence>
<dbReference type="AlphaFoldDB" id="A0ABD5ZT67"/>
<protein>
    <recommendedName>
        <fullName evidence="1">DUF8156 domain-containing protein</fullName>
    </recommendedName>
</protein>
<accession>A0ABD5ZT67</accession>
<reference evidence="3" key="1">
    <citation type="journal article" date="2014" name="Int. J. Syst. Evol. Microbiol.">
        <title>Complete genome sequence of Corynebacterium casei LMG S-19264T (=DSM 44701T), isolated from a smear-ripened cheese.</title>
        <authorList>
            <consortium name="US DOE Joint Genome Institute (JGI-PGF)"/>
            <person name="Walter F."/>
            <person name="Albersmeier A."/>
            <person name="Kalinowski J."/>
            <person name="Ruckert C."/>
        </authorList>
    </citation>
    <scope>NUCLEOTIDE SEQUENCE [LARGE SCALE GENOMIC DNA]</scope>
    <source>
        <strain evidence="3">CCM 7403</strain>
    </source>
</reference>
<reference evidence="3" key="3">
    <citation type="submission" date="2024-09" db="EMBL/GenBank/DDBJ databases">
        <authorList>
            <person name="Sun Q."/>
        </authorList>
    </citation>
    <scope>NUCLEOTIDE SEQUENCE</scope>
    <source>
        <strain evidence="3">CCM 7403</strain>
    </source>
</reference>
<dbReference type="RefSeq" id="WP_276236250.1">
    <property type="nucleotide sequence ID" value="NZ_CP119803.1"/>
</dbReference>
<dbReference type="GeneID" id="79268396"/>
<evidence type="ECO:0000313" key="3">
    <source>
        <dbReference type="EMBL" id="MFC7236658.1"/>
    </source>
</evidence>
<organism evidence="3 4">
    <name type="scientific">Halosegnis marinus</name>
    <dbReference type="NCBI Taxonomy" id="3034023"/>
    <lineage>
        <taxon>Archaea</taxon>
        <taxon>Methanobacteriati</taxon>
        <taxon>Methanobacteriota</taxon>
        <taxon>Stenosarchaea group</taxon>
        <taxon>Halobacteria</taxon>
        <taxon>Halobacteriales</taxon>
        <taxon>Natronomonadaceae</taxon>
        <taxon>Halosegnis</taxon>
    </lineage>
</organism>
<name>A0ABD5ZT67_9EURY</name>
<feature type="domain" description="DUF8156" evidence="1">
    <location>
        <begin position="1"/>
        <end position="88"/>
    </location>
</feature>
<evidence type="ECO:0000259" key="1">
    <source>
        <dbReference type="Pfam" id="PF26485"/>
    </source>
</evidence>
<comment type="caution">
    <text evidence="3">The sequence shown here is derived from an EMBL/GenBank/DDBJ whole genome shotgun (WGS) entry which is preliminary data.</text>
</comment>